<dbReference type="InterPro" id="IPR001902">
    <property type="entry name" value="SLC26A/SulP_fam"/>
</dbReference>
<feature type="transmembrane region" description="Helical" evidence="6">
    <location>
        <begin position="147"/>
        <end position="165"/>
    </location>
</feature>
<dbReference type="Gene3D" id="3.30.750.24">
    <property type="entry name" value="STAS domain"/>
    <property type="match status" value="1"/>
</dbReference>
<dbReference type="Pfam" id="PF00916">
    <property type="entry name" value="Sulfate_transp"/>
    <property type="match status" value="1"/>
</dbReference>
<name>I4EUA6_MODI5</name>
<feature type="transmembrane region" description="Helical" evidence="6">
    <location>
        <begin position="216"/>
        <end position="234"/>
    </location>
</feature>
<dbReference type="InterPro" id="IPR036513">
    <property type="entry name" value="STAS_dom_sf"/>
</dbReference>
<feature type="transmembrane region" description="Helical" evidence="6">
    <location>
        <begin position="409"/>
        <end position="440"/>
    </location>
</feature>
<dbReference type="PROSITE" id="PS50801">
    <property type="entry name" value="STAS"/>
    <property type="match status" value="1"/>
</dbReference>
<feature type="transmembrane region" description="Helical" evidence="6">
    <location>
        <begin position="87"/>
        <end position="107"/>
    </location>
</feature>
<evidence type="ECO:0000259" key="7">
    <source>
        <dbReference type="PROSITE" id="PS50801"/>
    </source>
</evidence>
<feature type="transmembrane region" description="Helical" evidence="6">
    <location>
        <begin position="264"/>
        <end position="282"/>
    </location>
</feature>
<feature type="domain" description="STAS" evidence="7">
    <location>
        <begin position="464"/>
        <end position="575"/>
    </location>
</feature>
<dbReference type="Pfam" id="PF01740">
    <property type="entry name" value="STAS"/>
    <property type="match status" value="1"/>
</dbReference>
<keyword evidence="4 6" id="KW-0472">Membrane</keyword>
<feature type="transmembrane region" description="Helical" evidence="6">
    <location>
        <begin position="55"/>
        <end position="80"/>
    </location>
</feature>
<dbReference type="GO" id="GO:0016020">
    <property type="term" value="C:membrane"/>
    <property type="evidence" value="ECO:0007669"/>
    <property type="project" value="UniProtKB-SubCell"/>
</dbReference>
<comment type="subcellular location">
    <subcellularLocation>
        <location evidence="1">Membrane</location>
        <topology evidence="1">Multi-pass membrane protein</topology>
    </subcellularLocation>
</comment>
<feature type="transmembrane region" description="Helical" evidence="6">
    <location>
        <begin position="32"/>
        <end position="49"/>
    </location>
</feature>
<dbReference type="EMBL" id="FO203431">
    <property type="protein sequence ID" value="CCH86969.1"/>
    <property type="molecule type" value="Genomic_DNA"/>
</dbReference>
<evidence type="ECO:0000256" key="1">
    <source>
        <dbReference type="ARBA" id="ARBA00004141"/>
    </source>
</evidence>
<feature type="transmembrane region" description="Helical" evidence="6">
    <location>
        <begin position="303"/>
        <end position="321"/>
    </location>
</feature>
<dbReference type="GO" id="GO:0008271">
    <property type="term" value="F:secondary active sulfate transmembrane transporter activity"/>
    <property type="evidence" value="ECO:0007669"/>
    <property type="project" value="InterPro"/>
</dbReference>
<evidence type="ECO:0000256" key="4">
    <source>
        <dbReference type="ARBA" id="ARBA00023136"/>
    </source>
</evidence>
<evidence type="ECO:0000256" key="5">
    <source>
        <dbReference type="SAM" id="MobiDB-lite"/>
    </source>
</evidence>
<dbReference type="InterPro" id="IPR002645">
    <property type="entry name" value="STAS_dom"/>
</dbReference>
<evidence type="ECO:0000256" key="3">
    <source>
        <dbReference type="ARBA" id="ARBA00022989"/>
    </source>
</evidence>
<dbReference type="STRING" id="477641.MODMU_1524"/>
<organism evidence="8 9">
    <name type="scientific">Modestobacter italicus (strain DSM 44449 / CECT 9708 / BC 501)</name>
    <dbReference type="NCBI Taxonomy" id="2732864"/>
    <lineage>
        <taxon>Bacteria</taxon>
        <taxon>Bacillati</taxon>
        <taxon>Actinomycetota</taxon>
        <taxon>Actinomycetes</taxon>
        <taxon>Geodermatophilales</taxon>
        <taxon>Geodermatophilaceae</taxon>
        <taxon>Modestobacter</taxon>
    </lineage>
</organism>
<gene>
    <name evidence="8" type="ordered locus">MODMU_1524</name>
</gene>
<dbReference type="OrthoDB" id="9769739at2"/>
<dbReference type="PATRIC" id="fig|477641.3.peg.1444"/>
<dbReference type="eggNOG" id="COG0659">
    <property type="taxonomic scope" value="Bacteria"/>
</dbReference>
<feature type="region of interest" description="Disordered" evidence="5">
    <location>
        <begin position="573"/>
        <end position="593"/>
    </location>
</feature>
<evidence type="ECO:0000256" key="2">
    <source>
        <dbReference type="ARBA" id="ARBA00022692"/>
    </source>
</evidence>
<dbReference type="InterPro" id="IPR011547">
    <property type="entry name" value="SLC26A/SulP_dom"/>
</dbReference>
<evidence type="ECO:0000256" key="6">
    <source>
        <dbReference type="SAM" id="Phobius"/>
    </source>
</evidence>
<feature type="transmembrane region" description="Helical" evidence="6">
    <location>
        <begin position="185"/>
        <end position="209"/>
    </location>
</feature>
<dbReference type="Proteomes" id="UP000006461">
    <property type="component" value="Chromosome"/>
</dbReference>
<dbReference type="InterPro" id="IPR018045">
    <property type="entry name" value="S04_transporter_CS"/>
</dbReference>
<dbReference type="SUPFAM" id="SSF52091">
    <property type="entry name" value="SpoIIaa-like"/>
    <property type="match status" value="1"/>
</dbReference>
<feature type="transmembrane region" description="Helical" evidence="6">
    <location>
        <begin position="341"/>
        <end position="360"/>
    </location>
</feature>
<protein>
    <submittedName>
        <fullName evidence="8">Sulfate transporter</fullName>
    </submittedName>
</protein>
<evidence type="ECO:0000313" key="8">
    <source>
        <dbReference type="EMBL" id="CCH86969.1"/>
    </source>
</evidence>
<dbReference type="PROSITE" id="PS01130">
    <property type="entry name" value="SLC26A"/>
    <property type="match status" value="1"/>
</dbReference>
<accession>I4EUA6</accession>
<dbReference type="HOGENOM" id="CLU_003182_13_2_11"/>
<dbReference type="AlphaFoldDB" id="I4EUA6"/>
<proteinExistence type="predicted"/>
<feature type="transmembrane region" description="Helical" evidence="6">
    <location>
        <begin position="367"/>
        <end position="389"/>
    </location>
</feature>
<feature type="compositionally biased region" description="Basic and acidic residues" evidence="5">
    <location>
        <begin position="582"/>
        <end position="593"/>
    </location>
</feature>
<dbReference type="CDD" id="cd07042">
    <property type="entry name" value="STAS_SulP_like_sulfate_transporter"/>
    <property type="match status" value="1"/>
</dbReference>
<evidence type="ECO:0000313" key="9">
    <source>
        <dbReference type="Proteomes" id="UP000006461"/>
    </source>
</evidence>
<sequence>MNSHDRIEAVPSSGPARRRNPLVFASLRGYRIGWLRADLVAGLTVWAVLVPESLAYATIAGVPPVVGLYAAVPALLLYALLGSSRHLVVASMSATAALSAGIVGDLADGGSDRYIALTAVLAVVTGLMGIGAGLARMGFLASFISEPVLKGFIVGLALTIVVGQLPKLFGVPKGEGDFFRQLGSVIVHLGDTVVPTAVVGAVSLLLVLLLRRWLPLVPGSLVVVLLGIAAVALLDLDDRGVAIVGHIDSGLPSLGLPDAGATDYLTLVGSAVGVLLVGYAEGLAAAKTYAARAGYDVDPNRELLGLGAANLGAGLASGMVVNGSLSKTAVNGGAGAKSQLSGLTVAALTVVTLLFLTGLFEQLPEATLAAVVIAAVVELVDIPALRRLYRVWTPHLGGIYGWAARADFLAAVAALLGVLVFDTLPGLFLGIAVSLVLLLYRSSRPHIARLARGSDRGAWLDLDRHPHLATDPAVLVVRVEAGLFFANADHIRDTVRDMCTASTRVAVLDAQTAPFIDVSGTEMLTQLAHDLARVHVTLAVAHPVGQIRDVLRRAADSVGATIAISPDIDTAVQQHHLGGDGGRPDGSPHDVGP</sequence>
<keyword evidence="3 6" id="KW-1133">Transmembrane helix</keyword>
<dbReference type="KEGG" id="mmar:MODMU_1524"/>
<feature type="transmembrane region" description="Helical" evidence="6">
    <location>
        <begin position="113"/>
        <end position="135"/>
    </location>
</feature>
<dbReference type="PANTHER" id="PTHR11814">
    <property type="entry name" value="SULFATE TRANSPORTER"/>
    <property type="match status" value="1"/>
</dbReference>
<reference evidence="8 9" key="1">
    <citation type="journal article" date="2012" name="J. Bacteriol.">
        <title>Genome Sequence of Radiation-Resistant Modestobacter marinus Strain BC501, a Representative Actinobacterium That Thrives on Calcareous Stone Surfaces.</title>
        <authorList>
            <person name="Normand P."/>
            <person name="Gury J."/>
            <person name="Pujic P."/>
            <person name="Chouaia B."/>
            <person name="Crotti E."/>
            <person name="Brusetti L."/>
            <person name="Daffonchio D."/>
            <person name="Vacherie B."/>
            <person name="Barbe V."/>
            <person name="Medigue C."/>
            <person name="Calteau A."/>
            <person name="Ghodhbane-Gtari F."/>
            <person name="Essoussi I."/>
            <person name="Nouioui I."/>
            <person name="Abbassi-Ghozzi I."/>
            <person name="Gtari M."/>
        </authorList>
    </citation>
    <scope>NUCLEOTIDE SEQUENCE [LARGE SCALE GENOMIC DNA]</scope>
    <source>
        <strain evidence="9">BC 501</strain>
    </source>
</reference>
<keyword evidence="9" id="KW-1185">Reference proteome</keyword>
<keyword evidence="2 6" id="KW-0812">Transmembrane</keyword>